<dbReference type="SUPFAM" id="SSF50249">
    <property type="entry name" value="Nucleic acid-binding proteins"/>
    <property type="match status" value="1"/>
</dbReference>
<keyword evidence="5" id="KW-0779">Telomere</keyword>
<dbReference type="Proteomes" id="UP001218188">
    <property type="component" value="Unassembled WGS sequence"/>
</dbReference>
<evidence type="ECO:0000256" key="8">
    <source>
        <dbReference type="ARBA" id="ARBA00030039"/>
    </source>
</evidence>
<feature type="region of interest" description="Disordered" evidence="9">
    <location>
        <begin position="255"/>
        <end position="300"/>
    </location>
</feature>
<name>A0AAD6TB20_9AGAR</name>
<evidence type="ECO:0000256" key="1">
    <source>
        <dbReference type="ARBA" id="ARBA00004123"/>
    </source>
</evidence>
<dbReference type="GO" id="GO:0000781">
    <property type="term" value="C:chromosome, telomeric region"/>
    <property type="evidence" value="ECO:0007669"/>
    <property type="project" value="UniProtKB-SubCell"/>
</dbReference>
<keyword evidence="7" id="KW-0539">Nucleus</keyword>
<organism evidence="10 11">
    <name type="scientific">Mycena alexandri</name>
    <dbReference type="NCBI Taxonomy" id="1745969"/>
    <lineage>
        <taxon>Eukaryota</taxon>
        <taxon>Fungi</taxon>
        <taxon>Dikarya</taxon>
        <taxon>Basidiomycota</taxon>
        <taxon>Agaricomycotina</taxon>
        <taxon>Agaricomycetes</taxon>
        <taxon>Agaricomycetidae</taxon>
        <taxon>Agaricales</taxon>
        <taxon>Marasmiineae</taxon>
        <taxon>Mycenaceae</taxon>
        <taxon>Mycena</taxon>
    </lineage>
</organism>
<proteinExistence type="predicted"/>
<evidence type="ECO:0000313" key="10">
    <source>
        <dbReference type="EMBL" id="KAJ7040602.1"/>
    </source>
</evidence>
<evidence type="ECO:0000256" key="9">
    <source>
        <dbReference type="SAM" id="MobiDB-lite"/>
    </source>
</evidence>
<evidence type="ECO:0000313" key="11">
    <source>
        <dbReference type="Proteomes" id="UP001218188"/>
    </source>
</evidence>
<dbReference type="GO" id="GO:0003677">
    <property type="term" value="F:DNA binding"/>
    <property type="evidence" value="ECO:0007669"/>
    <property type="project" value="UniProtKB-KW"/>
</dbReference>
<evidence type="ECO:0000256" key="4">
    <source>
        <dbReference type="ARBA" id="ARBA00022454"/>
    </source>
</evidence>
<feature type="compositionally biased region" description="Basic residues" evidence="9">
    <location>
        <begin position="223"/>
        <end position="233"/>
    </location>
</feature>
<dbReference type="InterPro" id="IPR040260">
    <property type="entry name" value="RFA2-like"/>
</dbReference>
<dbReference type="Gene3D" id="2.40.50.140">
    <property type="entry name" value="Nucleic acid-binding proteins"/>
    <property type="match status" value="1"/>
</dbReference>
<evidence type="ECO:0000256" key="7">
    <source>
        <dbReference type="ARBA" id="ARBA00023242"/>
    </source>
</evidence>
<feature type="compositionally biased region" description="Low complexity" evidence="9">
    <location>
        <begin position="201"/>
        <end position="222"/>
    </location>
</feature>
<evidence type="ECO:0000256" key="5">
    <source>
        <dbReference type="ARBA" id="ARBA00022895"/>
    </source>
</evidence>
<comment type="caution">
    <text evidence="10">The sequence shown here is derived from an EMBL/GenBank/DDBJ whole genome shotgun (WGS) entry which is preliminary data.</text>
</comment>
<gene>
    <name evidence="10" type="ORF">C8F04DRAFT_995702</name>
</gene>
<dbReference type="InterPro" id="IPR012340">
    <property type="entry name" value="NA-bd_OB-fold"/>
</dbReference>
<keyword evidence="4" id="KW-0158">Chromosome</keyword>
<feature type="compositionally biased region" description="Basic and acidic residues" evidence="9">
    <location>
        <begin position="335"/>
        <end position="352"/>
    </location>
</feature>
<dbReference type="AlphaFoldDB" id="A0AAD6TB20"/>
<evidence type="ECO:0000256" key="6">
    <source>
        <dbReference type="ARBA" id="ARBA00023125"/>
    </source>
</evidence>
<comment type="subcellular location">
    <subcellularLocation>
        <location evidence="2">Chromosome</location>
        <location evidence="2">Telomere</location>
    </subcellularLocation>
    <subcellularLocation>
        <location evidence="1">Nucleus</location>
    </subcellularLocation>
</comment>
<feature type="compositionally biased region" description="Basic and acidic residues" evidence="9">
    <location>
        <begin position="280"/>
        <end position="289"/>
    </location>
</feature>
<evidence type="ECO:0000256" key="3">
    <source>
        <dbReference type="ARBA" id="ARBA00017411"/>
    </source>
</evidence>
<sequence length="544" mass="60738">MASTSNQRLESVNPPNAVRQVPDKHLWQWTFTPEAVAPCFVKDVFEMPKNGDTRDAEFFWLGRVPCRTVKLVGWVAGVQPYEKRVVYYLDDGTSVIECHHRPPAENIAKDKATVANPEPLPLLKPLAYVGSSVVVIGRILPWHDTRRILVDSLVKCPSSNDEPRHWIAVRALHERYYFIDEPFVIPPKPSAQMPSKPLAISVPSSPSSSIAPSRSPSKSPTKSPHKLRHPSRLHTKDLTGNAFRIYLKHYMDNADDFQPVAPEPTTPTKSSRNVLPPADETPRPHDHTPRRITPLDFTRPLTPVDQTRGFTLSYLRRVPELSLMAKRVVKAEAKRRARDARDAQKKAKEGGAAKKPVVTKAMSDDKQKLHPRMKRLFGWAILELVKAGDVITWDGPARPCPRANEGLDADTSALWRFNTSSSTVGGNSTMFSSASIAEDDDDEGELTDPGEDEEAFISLTPAFLATAVEQAISKFIARSTVRAQSSKEPMRSRGGPKLTEITSFLKNGDDMWRNLTEFSVEEALALLQKEGRAWVQGGRWELTL</sequence>
<feature type="region of interest" description="Disordered" evidence="9">
    <location>
        <begin position="190"/>
        <end position="234"/>
    </location>
</feature>
<evidence type="ECO:0000256" key="2">
    <source>
        <dbReference type="ARBA" id="ARBA00004574"/>
    </source>
</evidence>
<dbReference type="PANTHER" id="PTHR13989:SF33">
    <property type="entry name" value="CST COMPLEX SUBUNIT STN1"/>
    <property type="match status" value="1"/>
</dbReference>
<dbReference type="GO" id="GO:0005634">
    <property type="term" value="C:nucleus"/>
    <property type="evidence" value="ECO:0007669"/>
    <property type="project" value="UniProtKB-SubCell"/>
</dbReference>
<accession>A0AAD6TB20</accession>
<keyword evidence="11" id="KW-1185">Reference proteome</keyword>
<protein>
    <recommendedName>
        <fullName evidence="3">CST complex subunit STN1</fullName>
    </recommendedName>
    <alternativeName>
        <fullName evidence="8">Suppressor of cdc thirteen homolog</fullName>
    </alternativeName>
</protein>
<reference evidence="10" key="1">
    <citation type="submission" date="2023-03" db="EMBL/GenBank/DDBJ databases">
        <title>Massive genome expansion in bonnet fungi (Mycena s.s.) driven by repeated elements and novel gene families across ecological guilds.</title>
        <authorList>
            <consortium name="Lawrence Berkeley National Laboratory"/>
            <person name="Harder C.B."/>
            <person name="Miyauchi S."/>
            <person name="Viragh M."/>
            <person name="Kuo A."/>
            <person name="Thoen E."/>
            <person name="Andreopoulos B."/>
            <person name="Lu D."/>
            <person name="Skrede I."/>
            <person name="Drula E."/>
            <person name="Henrissat B."/>
            <person name="Morin E."/>
            <person name="Kohler A."/>
            <person name="Barry K."/>
            <person name="LaButti K."/>
            <person name="Morin E."/>
            <person name="Salamov A."/>
            <person name="Lipzen A."/>
            <person name="Mereny Z."/>
            <person name="Hegedus B."/>
            <person name="Baldrian P."/>
            <person name="Stursova M."/>
            <person name="Weitz H."/>
            <person name="Taylor A."/>
            <person name="Grigoriev I.V."/>
            <person name="Nagy L.G."/>
            <person name="Martin F."/>
            <person name="Kauserud H."/>
        </authorList>
    </citation>
    <scope>NUCLEOTIDE SEQUENCE</scope>
    <source>
        <strain evidence="10">CBHHK200</strain>
    </source>
</reference>
<dbReference type="PANTHER" id="PTHR13989">
    <property type="entry name" value="REPLICATION PROTEIN A-RELATED"/>
    <property type="match status" value="1"/>
</dbReference>
<feature type="region of interest" description="Disordered" evidence="9">
    <location>
        <begin position="335"/>
        <end position="366"/>
    </location>
</feature>
<dbReference type="EMBL" id="JARJCM010000021">
    <property type="protein sequence ID" value="KAJ7040602.1"/>
    <property type="molecule type" value="Genomic_DNA"/>
</dbReference>
<keyword evidence="6" id="KW-0238">DNA-binding</keyword>